<evidence type="ECO:0000313" key="2">
    <source>
        <dbReference type="EMBL" id="GBN81167.1"/>
    </source>
</evidence>
<accession>A0A4Y2RZI3</accession>
<keyword evidence="1" id="KW-0812">Transmembrane</keyword>
<evidence type="ECO:0000256" key="1">
    <source>
        <dbReference type="SAM" id="Phobius"/>
    </source>
</evidence>
<protein>
    <submittedName>
        <fullName evidence="2">Uncharacterized protein</fullName>
    </submittedName>
</protein>
<dbReference type="Proteomes" id="UP000499080">
    <property type="component" value="Unassembled WGS sequence"/>
</dbReference>
<dbReference type="EMBL" id="BGPR01148725">
    <property type="protein sequence ID" value="GBN81167.1"/>
    <property type="molecule type" value="Genomic_DNA"/>
</dbReference>
<feature type="transmembrane region" description="Helical" evidence="1">
    <location>
        <begin position="84"/>
        <end position="102"/>
    </location>
</feature>
<dbReference type="AlphaFoldDB" id="A0A4Y2RZI3"/>
<name>A0A4Y2RZI3_ARAVE</name>
<sequence length="110" mass="12548">MSPKGEGRGIAGWRVWRPWNSSSACNPPHEDMEIVMPCDGKMVLATIMHEPDVCFFVASTSCISIFECYVPIEILIGRIVGLRVFYLIVNISLIILQIFRIVNPLYERYI</sequence>
<keyword evidence="1" id="KW-1133">Transmembrane helix</keyword>
<gene>
    <name evidence="2" type="ORF">AVEN_264124_1</name>
</gene>
<evidence type="ECO:0000313" key="3">
    <source>
        <dbReference type="Proteomes" id="UP000499080"/>
    </source>
</evidence>
<keyword evidence="3" id="KW-1185">Reference proteome</keyword>
<keyword evidence="1" id="KW-0472">Membrane</keyword>
<proteinExistence type="predicted"/>
<organism evidence="2 3">
    <name type="scientific">Araneus ventricosus</name>
    <name type="common">Orbweaver spider</name>
    <name type="synonym">Epeira ventricosa</name>
    <dbReference type="NCBI Taxonomy" id="182803"/>
    <lineage>
        <taxon>Eukaryota</taxon>
        <taxon>Metazoa</taxon>
        <taxon>Ecdysozoa</taxon>
        <taxon>Arthropoda</taxon>
        <taxon>Chelicerata</taxon>
        <taxon>Arachnida</taxon>
        <taxon>Araneae</taxon>
        <taxon>Araneomorphae</taxon>
        <taxon>Entelegynae</taxon>
        <taxon>Araneoidea</taxon>
        <taxon>Araneidae</taxon>
        <taxon>Araneus</taxon>
    </lineage>
</organism>
<comment type="caution">
    <text evidence="2">The sequence shown here is derived from an EMBL/GenBank/DDBJ whole genome shotgun (WGS) entry which is preliminary data.</text>
</comment>
<reference evidence="2 3" key="1">
    <citation type="journal article" date="2019" name="Sci. Rep.">
        <title>Orb-weaving spider Araneus ventricosus genome elucidates the spidroin gene catalogue.</title>
        <authorList>
            <person name="Kono N."/>
            <person name="Nakamura H."/>
            <person name="Ohtoshi R."/>
            <person name="Moran D.A.P."/>
            <person name="Shinohara A."/>
            <person name="Yoshida Y."/>
            <person name="Fujiwara M."/>
            <person name="Mori M."/>
            <person name="Tomita M."/>
            <person name="Arakawa K."/>
        </authorList>
    </citation>
    <scope>NUCLEOTIDE SEQUENCE [LARGE SCALE GENOMIC DNA]</scope>
</reference>